<dbReference type="InterPro" id="IPR021109">
    <property type="entry name" value="Peptidase_aspartic_dom_sf"/>
</dbReference>
<evidence type="ECO:0000256" key="1">
    <source>
        <dbReference type="SAM" id="MobiDB-lite"/>
    </source>
</evidence>
<gene>
    <name evidence="2" type="ORF">MERR_LOCUS17592</name>
</gene>
<feature type="region of interest" description="Disordered" evidence="1">
    <location>
        <begin position="1"/>
        <end position="25"/>
    </location>
</feature>
<feature type="compositionally biased region" description="Basic and acidic residues" evidence="1">
    <location>
        <begin position="1"/>
        <end position="13"/>
    </location>
</feature>
<keyword evidence="3" id="KW-1185">Reference proteome</keyword>
<organism evidence="2 3">
    <name type="scientific">Microthlaspi erraticum</name>
    <dbReference type="NCBI Taxonomy" id="1685480"/>
    <lineage>
        <taxon>Eukaryota</taxon>
        <taxon>Viridiplantae</taxon>
        <taxon>Streptophyta</taxon>
        <taxon>Embryophyta</taxon>
        <taxon>Tracheophyta</taxon>
        <taxon>Spermatophyta</taxon>
        <taxon>Magnoliopsida</taxon>
        <taxon>eudicotyledons</taxon>
        <taxon>Gunneridae</taxon>
        <taxon>Pentapetalae</taxon>
        <taxon>rosids</taxon>
        <taxon>malvids</taxon>
        <taxon>Brassicales</taxon>
        <taxon>Brassicaceae</taxon>
        <taxon>Coluteocarpeae</taxon>
        <taxon>Microthlaspi</taxon>
    </lineage>
</organism>
<reference evidence="2" key="1">
    <citation type="submission" date="2020-01" db="EMBL/GenBank/DDBJ databases">
        <authorList>
            <person name="Mishra B."/>
        </authorList>
    </citation>
    <scope>NUCLEOTIDE SEQUENCE [LARGE SCALE GENOMIC DNA]</scope>
</reference>
<dbReference type="Proteomes" id="UP000467841">
    <property type="component" value="Unassembled WGS sequence"/>
</dbReference>
<dbReference type="OrthoDB" id="1298075at2759"/>
<dbReference type="AlphaFoldDB" id="A0A6D2IJ97"/>
<feature type="region of interest" description="Disordered" evidence="1">
    <location>
        <begin position="41"/>
        <end position="66"/>
    </location>
</feature>
<dbReference type="Gene3D" id="2.40.70.10">
    <property type="entry name" value="Acid Proteases"/>
    <property type="match status" value="1"/>
</dbReference>
<feature type="compositionally biased region" description="Basic and acidic residues" evidence="1">
    <location>
        <begin position="48"/>
        <end position="66"/>
    </location>
</feature>
<accession>A0A6D2IJ97</accession>
<dbReference type="PANTHER" id="PTHR33067">
    <property type="entry name" value="RNA-DIRECTED DNA POLYMERASE-RELATED"/>
    <property type="match status" value="1"/>
</dbReference>
<dbReference type="PANTHER" id="PTHR33067:SF31">
    <property type="entry name" value="RNA-DIRECTED DNA POLYMERASE"/>
    <property type="match status" value="1"/>
</dbReference>
<protein>
    <recommendedName>
        <fullName evidence="4">Aspartic peptidase DDI1-type domain-containing protein</fullName>
    </recommendedName>
</protein>
<evidence type="ECO:0000313" key="2">
    <source>
        <dbReference type="EMBL" id="CAA7030357.1"/>
    </source>
</evidence>
<evidence type="ECO:0000313" key="3">
    <source>
        <dbReference type="Proteomes" id="UP000467841"/>
    </source>
</evidence>
<evidence type="ECO:0008006" key="4">
    <source>
        <dbReference type="Google" id="ProtNLM"/>
    </source>
</evidence>
<name>A0A6D2IJ97_9BRAS</name>
<proteinExistence type="predicted"/>
<comment type="caution">
    <text evidence="2">The sequence shown here is derived from an EMBL/GenBank/DDBJ whole genome shotgun (WGS) entry which is preliminary data.</text>
</comment>
<sequence length="147" mass="17021">MSEIRDRKREDLIPRSAAKKQHEVNPQKFCSVVLSEENQLIPVPKSSHKGEKEDEPKKSKKPERFPWESRRAYKRRLENKPLSKIEDPGKFVIPVSINGYQLDDCLCDTGDHLNIMSHALAKDLGFKKIKDPKVKVEFADLSCMELY</sequence>
<dbReference type="EMBL" id="CACVBM020001095">
    <property type="protein sequence ID" value="CAA7030357.1"/>
    <property type="molecule type" value="Genomic_DNA"/>
</dbReference>